<sequence length="240" mass="27446">MNLLIKAEVKKIKRLKITSVGYISILLSALITYIQAFAMQDGAITFLNFTDMYLYNNAVLFFPFMIALLGGYMIDREYILDTRKNLLVIPLEWCHMVKAKIFVLMFLAVYFSFLAASVSGICGLILKCSDFTYSLFLKKGLSFLILGACICVGILPIILWFSRRKGKYVWGSILSALMGITSVFVVNGKLVNWHPITYCFSIISDRLTVPTNWETFMFVIALGVYILIAFLMYWLLYQKK</sequence>
<accession>A0A564TJ64</accession>
<protein>
    <submittedName>
        <fullName evidence="2">ABC-2 family transporter protein</fullName>
    </submittedName>
</protein>
<reference evidence="2 3" key="1">
    <citation type="submission" date="2019-07" db="EMBL/GenBank/DDBJ databases">
        <authorList>
            <person name="Hibberd C M."/>
            <person name="Gehrig L. J."/>
            <person name="Chang H.-W."/>
            <person name="Venkatesh S."/>
        </authorList>
    </citation>
    <scope>NUCLEOTIDE SEQUENCE [LARGE SCALE GENOMIC DNA]</scope>
    <source>
        <strain evidence="2">Dorea_formicigenerans_SSTS_Bg7063</strain>
    </source>
</reference>
<keyword evidence="1" id="KW-0812">Transmembrane</keyword>
<evidence type="ECO:0000256" key="1">
    <source>
        <dbReference type="SAM" id="Phobius"/>
    </source>
</evidence>
<keyword evidence="1" id="KW-1133">Transmembrane helix</keyword>
<gene>
    <name evidence="2" type="ORF">DFSSTS7063_01514</name>
</gene>
<feature type="transmembrane region" description="Helical" evidence="1">
    <location>
        <begin position="168"/>
        <end position="186"/>
    </location>
</feature>
<proteinExistence type="predicted"/>
<evidence type="ECO:0000313" key="3">
    <source>
        <dbReference type="Proteomes" id="UP000358366"/>
    </source>
</evidence>
<dbReference type="Proteomes" id="UP000358366">
    <property type="component" value="Unassembled WGS sequence"/>
</dbReference>
<dbReference type="RefSeq" id="WP_186279113.1">
    <property type="nucleotide sequence ID" value="NZ_CABHNI010000028.1"/>
</dbReference>
<feature type="transmembrane region" description="Helical" evidence="1">
    <location>
        <begin position="141"/>
        <end position="161"/>
    </location>
</feature>
<organism evidence="2 3">
    <name type="scientific">Dorea formicigenerans</name>
    <dbReference type="NCBI Taxonomy" id="39486"/>
    <lineage>
        <taxon>Bacteria</taxon>
        <taxon>Bacillati</taxon>
        <taxon>Bacillota</taxon>
        <taxon>Clostridia</taxon>
        <taxon>Lachnospirales</taxon>
        <taxon>Lachnospiraceae</taxon>
        <taxon>Dorea</taxon>
    </lineage>
</organism>
<dbReference type="Pfam" id="PF12730">
    <property type="entry name" value="ABC2_membrane_4"/>
    <property type="match status" value="1"/>
</dbReference>
<keyword evidence="1" id="KW-0472">Membrane</keyword>
<dbReference type="EMBL" id="CABHNI010000028">
    <property type="protein sequence ID" value="VUX07313.1"/>
    <property type="molecule type" value="Genomic_DNA"/>
</dbReference>
<feature type="transmembrane region" description="Helical" evidence="1">
    <location>
        <begin position="20"/>
        <end position="40"/>
    </location>
</feature>
<feature type="transmembrane region" description="Helical" evidence="1">
    <location>
        <begin position="101"/>
        <end position="126"/>
    </location>
</feature>
<name>A0A564TJ64_9FIRM</name>
<feature type="transmembrane region" description="Helical" evidence="1">
    <location>
        <begin position="216"/>
        <end position="236"/>
    </location>
</feature>
<feature type="transmembrane region" description="Helical" evidence="1">
    <location>
        <begin position="52"/>
        <end position="74"/>
    </location>
</feature>
<evidence type="ECO:0000313" key="2">
    <source>
        <dbReference type="EMBL" id="VUX07313.1"/>
    </source>
</evidence>
<dbReference type="AlphaFoldDB" id="A0A564TJ64"/>